<dbReference type="Pfam" id="PF13246">
    <property type="entry name" value="Cation_ATPase"/>
    <property type="match status" value="1"/>
</dbReference>
<dbReference type="InterPro" id="IPR018303">
    <property type="entry name" value="ATPase_P-typ_P_site"/>
</dbReference>
<dbReference type="InterPro" id="IPR050510">
    <property type="entry name" value="Cation_transp_ATPase_P-type"/>
</dbReference>
<keyword evidence="10" id="KW-1278">Translocase</keyword>
<dbReference type="Gene3D" id="3.40.50.1000">
    <property type="entry name" value="HAD superfamily/HAD-like"/>
    <property type="match status" value="1"/>
</dbReference>
<evidence type="ECO:0000256" key="6">
    <source>
        <dbReference type="ARBA" id="ARBA00022692"/>
    </source>
</evidence>
<dbReference type="Pfam" id="PF00690">
    <property type="entry name" value="Cation_ATPase_N"/>
    <property type="match status" value="1"/>
</dbReference>
<dbReference type="SUPFAM" id="SSF81653">
    <property type="entry name" value="Calcium ATPase, transduction domain A"/>
    <property type="match status" value="1"/>
</dbReference>
<organism evidence="16 17">
    <name type="scientific">Mesorhabditis belari</name>
    <dbReference type="NCBI Taxonomy" id="2138241"/>
    <lineage>
        <taxon>Eukaryota</taxon>
        <taxon>Metazoa</taxon>
        <taxon>Ecdysozoa</taxon>
        <taxon>Nematoda</taxon>
        <taxon>Chromadorea</taxon>
        <taxon>Rhabditida</taxon>
        <taxon>Rhabditina</taxon>
        <taxon>Rhabditomorpha</taxon>
        <taxon>Rhabditoidea</taxon>
        <taxon>Rhabditidae</taxon>
        <taxon>Mesorhabditinae</taxon>
        <taxon>Mesorhabditis</taxon>
    </lineage>
</organism>
<evidence type="ECO:0000256" key="2">
    <source>
        <dbReference type="ARBA" id="ARBA00006934"/>
    </source>
</evidence>
<dbReference type="PRINTS" id="PR00121">
    <property type="entry name" value="NAKATPASE"/>
</dbReference>
<dbReference type="FunFam" id="3.40.50.1000:FF:000083">
    <property type="entry name" value="Sodium/potassium-transporting ATPase subunit alpha"/>
    <property type="match status" value="1"/>
</dbReference>
<dbReference type="FunFam" id="3.40.1110.10:FF:000001">
    <property type="entry name" value="Sodium/potassium-transporting ATPase subunit alpha"/>
    <property type="match status" value="1"/>
</dbReference>
<evidence type="ECO:0000256" key="8">
    <source>
        <dbReference type="ARBA" id="ARBA00022840"/>
    </source>
</evidence>
<feature type="transmembrane region" description="Helical" evidence="14">
    <location>
        <begin position="870"/>
        <end position="893"/>
    </location>
</feature>
<dbReference type="InterPro" id="IPR044492">
    <property type="entry name" value="P_typ_ATPase_HD_dom"/>
</dbReference>
<evidence type="ECO:0000256" key="9">
    <source>
        <dbReference type="ARBA" id="ARBA00022958"/>
    </source>
</evidence>
<dbReference type="PROSITE" id="PS00154">
    <property type="entry name" value="ATPASE_E1_E2"/>
    <property type="match status" value="1"/>
</dbReference>
<dbReference type="PANTHER" id="PTHR43294">
    <property type="entry name" value="SODIUM/POTASSIUM-TRANSPORTING ATPASE SUBUNIT ALPHA"/>
    <property type="match status" value="1"/>
</dbReference>
<dbReference type="Gene3D" id="2.70.150.10">
    <property type="entry name" value="Calcium-transporting ATPase, cytoplasmic transduction domain A"/>
    <property type="match status" value="1"/>
</dbReference>
<dbReference type="InterPro" id="IPR005775">
    <property type="entry name" value="P-type_ATPase_IIC"/>
</dbReference>
<dbReference type="GO" id="GO:1990573">
    <property type="term" value="P:potassium ion import across plasma membrane"/>
    <property type="evidence" value="ECO:0007669"/>
    <property type="project" value="TreeGrafter"/>
</dbReference>
<dbReference type="InterPro" id="IPR059000">
    <property type="entry name" value="ATPase_P-type_domA"/>
</dbReference>
<feature type="transmembrane region" description="Helical" evidence="14">
    <location>
        <begin position="974"/>
        <end position="992"/>
    </location>
</feature>
<dbReference type="Gene3D" id="1.20.1110.10">
    <property type="entry name" value="Calcium-transporting ATPase, transmembrane domain"/>
    <property type="match status" value="1"/>
</dbReference>
<comment type="similarity">
    <text evidence="2 14">Belongs to the cation transport ATPase (P-type) (TC 3.A.3) family. Type IIC subfamily.</text>
</comment>
<evidence type="ECO:0000256" key="11">
    <source>
        <dbReference type="ARBA" id="ARBA00022989"/>
    </source>
</evidence>
<keyword evidence="4 14" id="KW-0633">Potassium transport</keyword>
<dbReference type="GO" id="GO:0046872">
    <property type="term" value="F:metal ion binding"/>
    <property type="evidence" value="ECO:0007669"/>
    <property type="project" value="UniProtKB-KW"/>
</dbReference>
<keyword evidence="3 14" id="KW-0813">Transport</keyword>
<feature type="transmembrane region" description="Helical" evidence="14">
    <location>
        <begin position="95"/>
        <end position="116"/>
    </location>
</feature>
<dbReference type="Gene3D" id="3.40.1110.10">
    <property type="entry name" value="Calcium-transporting ATPase, cytoplasmic domain N"/>
    <property type="match status" value="1"/>
</dbReference>
<keyword evidence="16" id="KW-1185">Reference proteome</keyword>
<evidence type="ECO:0000313" key="17">
    <source>
        <dbReference type="WBParaSite" id="MBELARI_LOCUS6185"/>
    </source>
</evidence>
<feature type="domain" description="Cation-transporting P-type ATPase N-terminal" evidence="15">
    <location>
        <begin position="41"/>
        <end position="114"/>
    </location>
</feature>
<dbReference type="Proteomes" id="UP000887575">
    <property type="component" value="Unassembled WGS sequence"/>
</dbReference>
<accession>A0AAF3FH74</accession>
<reference evidence="17" key="1">
    <citation type="submission" date="2024-02" db="UniProtKB">
        <authorList>
            <consortium name="WormBaseParasite"/>
        </authorList>
    </citation>
    <scope>IDENTIFICATION</scope>
</reference>
<dbReference type="GO" id="GO:0005886">
    <property type="term" value="C:plasma membrane"/>
    <property type="evidence" value="ECO:0007669"/>
    <property type="project" value="UniProtKB-SubCell"/>
</dbReference>
<dbReference type="SUPFAM" id="SSF81665">
    <property type="entry name" value="Calcium ATPase, transmembrane domain M"/>
    <property type="match status" value="1"/>
</dbReference>
<feature type="transmembrane region" description="Helical" evidence="14">
    <location>
        <begin position="303"/>
        <end position="323"/>
    </location>
</feature>
<evidence type="ECO:0000256" key="12">
    <source>
        <dbReference type="ARBA" id="ARBA00023065"/>
    </source>
</evidence>
<evidence type="ECO:0000313" key="16">
    <source>
        <dbReference type="Proteomes" id="UP000887575"/>
    </source>
</evidence>
<dbReference type="GO" id="GO:0005524">
    <property type="term" value="F:ATP binding"/>
    <property type="evidence" value="ECO:0007669"/>
    <property type="project" value="UniProtKB-KW"/>
</dbReference>
<dbReference type="GO" id="GO:1902600">
    <property type="term" value="P:proton transmembrane transport"/>
    <property type="evidence" value="ECO:0007669"/>
    <property type="project" value="TreeGrafter"/>
</dbReference>
<dbReference type="Pfam" id="PF00122">
    <property type="entry name" value="E1-E2_ATPase"/>
    <property type="match status" value="2"/>
</dbReference>
<dbReference type="SUPFAM" id="SSF56784">
    <property type="entry name" value="HAD-like"/>
    <property type="match status" value="1"/>
</dbReference>
<name>A0AAF3FH74_9BILA</name>
<evidence type="ECO:0000259" key="15">
    <source>
        <dbReference type="SMART" id="SM00831"/>
    </source>
</evidence>
<dbReference type="SMART" id="SM00831">
    <property type="entry name" value="Cation_ATPase_N"/>
    <property type="match status" value="1"/>
</dbReference>
<dbReference type="AlphaFoldDB" id="A0AAF3FH74"/>
<dbReference type="InterPro" id="IPR023298">
    <property type="entry name" value="ATPase_P-typ_TM_dom_sf"/>
</dbReference>
<keyword evidence="9 14" id="KW-0630">Potassium</keyword>
<evidence type="ECO:0000256" key="7">
    <source>
        <dbReference type="ARBA" id="ARBA00022741"/>
    </source>
</evidence>
<keyword evidence="11 14" id="KW-1133">Transmembrane helix</keyword>
<dbReference type="SUPFAM" id="SSF81660">
    <property type="entry name" value="Metal cation-transporting ATPase, ATP-binding domain N"/>
    <property type="match status" value="1"/>
</dbReference>
<evidence type="ECO:0000256" key="3">
    <source>
        <dbReference type="ARBA" id="ARBA00022448"/>
    </source>
</evidence>
<dbReference type="NCBIfam" id="TIGR01106">
    <property type="entry name" value="ATPase-IIC_X-K"/>
    <property type="match status" value="1"/>
</dbReference>
<dbReference type="InterPro" id="IPR023299">
    <property type="entry name" value="ATPase_P-typ_cyto_dom_N"/>
</dbReference>
<keyword evidence="7 14" id="KW-0547">Nucleotide-binding</keyword>
<dbReference type="InterPro" id="IPR001757">
    <property type="entry name" value="P_typ_ATPase"/>
</dbReference>
<evidence type="ECO:0000256" key="10">
    <source>
        <dbReference type="ARBA" id="ARBA00022967"/>
    </source>
</evidence>
<keyword evidence="5" id="KW-0597">Phosphoprotein</keyword>
<dbReference type="PANTHER" id="PTHR43294:SF18">
    <property type="entry name" value="SODIUM_POTASSIUM-TRANSPORTING ATPASE SUBUNIT ALPHA"/>
    <property type="match status" value="1"/>
</dbReference>
<dbReference type="GO" id="GO:0005391">
    <property type="term" value="F:P-type sodium:potassium-exchanging transporter activity"/>
    <property type="evidence" value="ECO:0007669"/>
    <property type="project" value="TreeGrafter"/>
</dbReference>
<dbReference type="InterPro" id="IPR004014">
    <property type="entry name" value="ATPase_P-typ_cation-transptr_N"/>
</dbReference>
<dbReference type="GO" id="GO:0006883">
    <property type="term" value="P:intracellular sodium ion homeostasis"/>
    <property type="evidence" value="ECO:0007669"/>
    <property type="project" value="TreeGrafter"/>
</dbReference>
<feature type="transmembrane region" description="Helical" evidence="14">
    <location>
        <begin position="329"/>
        <end position="356"/>
    </location>
</feature>
<dbReference type="GO" id="GO:0030007">
    <property type="term" value="P:intracellular potassium ion homeostasis"/>
    <property type="evidence" value="ECO:0007669"/>
    <property type="project" value="TreeGrafter"/>
</dbReference>
<dbReference type="WBParaSite" id="MBELARI_LOCUS6185">
    <property type="protein sequence ID" value="MBELARI_LOCUS6185"/>
    <property type="gene ID" value="MBELARI_LOCUS6185"/>
</dbReference>
<dbReference type="NCBIfam" id="TIGR01494">
    <property type="entry name" value="ATPase_P-type"/>
    <property type="match status" value="2"/>
</dbReference>
<dbReference type="PRINTS" id="PR00119">
    <property type="entry name" value="CATATPASE"/>
</dbReference>
<evidence type="ECO:0000256" key="4">
    <source>
        <dbReference type="ARBA" id="ARBA00022538"/>
    </source>
</evidence>
<dbReference type="FunFam" id="1.20.1110.10:FF:000038">
    <property type="entry name" value="Sodium/potassium-transporting ATPase subunit alpha"/>
    <property type="match status" value="1"/>
</dbReference>
<keyword evidence="6 14" id="KW-0812">Transmembrane</keyword>
<comment type="caution">
    <text evidence="14">Lacks conserved residue(s) required for the propagation of feature annotation.</text>
</comment>
<sequence>MKLLRHVKDPVLHLLQMIPWIPWFRKKQKDLDDLKKEVDMDEHKISLDELCQRFTTDPRNGLSSSEAAERLKTNGPNSLTPPAQKSVIIELGEHLFGGFNFLLWGAGFFSLLGFVLEVVDDKKNYENLYMAILMIVIVLGTGSFSFYQNRTSANIMKSFANMIPTTAHVIRDGRHMDIKAEEVVLGDLICVSGGDKVPADVRVTESKGLKVFASFLSHISFVLWVDNSSMTGESEPLFRTAEFTHDNALETKNMMMFSTNVVEGTGRGIVVKVGDNTVMGRIAAITATVSPGPTPIVKEINHFIRIIGSVAFVVASACFIAFIAEGGAFLDAIVFMMGIFVANVPEGITATVTASLTLTAKKMRKKHCLVKKLDAVETLGSTSTICSDKTGTLTQNRMTVAHVWFDGRIDEAVTCGEKGEQVGEGIPLDGCYADLMRCATLCSRSDFKTDDIDVPVQKRDTVGDASETAILKYCELVRSGGEPKTAVHDFRDLYPKVAEQPFNSINKYQLSIHTGEKNGAHVIMLKGAPEKVLAMCKSMATSKSGEEINEKSKAAFQNAYDLLGGMGERVLGFAELVLPIQDFPPGFTFDTETVNFPVQGLRFLGLISMIDPPRPGVPMAVRLCQSAGVKVVMVTGDHPITAQAIAKHVHIIDRKARVTWLVDDEPVVGEEEYGTGRLQMTEAIVVHGEQLKKLTEKTIDSIVSNYQQVVFARTSPTQKLQIVEAYQRNGQIVAVTGDGVNDAPALRKADIGIAMGIAGTDVSKQAANMILLNDNFASIVTGVEEGRIIFDNLKKSIAYVLTSNIGEVTPFISNVIFGLPLPMSLISILLIDMGTDLWPAVSLAYEAPENDIMNRPPRNSKHEKLVNSRLILFSYLNIGIIQATAGFCTYFYILMLNGFMPLDLFWKREKWTDPYFENYEDSWGQEWSYQARKDLLYQCHSGFFATMVIVQWADLWISKTRKNSMVNQGMQNWVMNYGMLSTVMLMFLFLYVPGLSMVLGQVPLRLTMTMIAVPFAVFIYMYDETRKFIIRKRPGGIVYRLTNY</sequence>
<evidence type="ECO:0000256" key="14">
    <source>
        <dbReference type="RuleBase" id="RU362084"/>
    </source>
</evidence>
<dbReference type="GO" id="GO:0036376">
    <property type="term" value="P:sodium ion export across plasma membrane"/>
    <property type="evidence" value="ECO:0007669"/>
    <property type="project" value="TreeGrafter"/>
</dbReference>
<dbReference type="GO" id="GO:0016887">
    <property type="term" value="F:ATP hydrolysis activity"/>
    <property type="evidence" value="ECO:0007669"/>
    <property type="project" value="InterPro"/>
</dbReference>
<dbReference type="InterPro" id="IPR023214">
    <property type="entry name" value="HAD_sf"/>
</dbReference>
<dbReference type="Pfam" id="PF08282">
    <property type="entry name" value="Hydrolase_3"/>
    <property type="match status" value="1"/>
</dbReference>
<dbReference type="SFLD" id="SFLDF00027">
    <property type="entry name" value="p-type_atpase"/>
    <property type="match status" value="1"/>
</dbReference>
<evidence type="ECO:0000256" key="1">
    <source>
        <dbReference type="ARBA" id="ARBA00004141"/>
    </source>
</evidence>
<feature type="transmembrane region" description="Helical" evidence="14">
    <location>
        <begin position="128"/>
        <end position="147"/>
    </location>
</feature>
<dbReference type="InterPro" id="IPR036412">
    <property type="entry name" value="HAD-like_sf"/>
</dbReference>
<protein>
    <recommendedName>
        <fullName evidence="14">Sodium/potassium-transporting ATPase subunit alpha</fullName>
    </recommendedName>
</protein>
<dbReference type="Pfam" id="PF00689">
    <property type="entry name" value="Cation_ATPase_C"/>
    <property type="match status" value="1"/>
</dbReference>
<evidence type="ECO:0000256" key="5">
    <source>
        <dbReference type="ARBA" id="ARBA00022553"/>
    </source>
</evidence>
<dbReference type="InterPro" id="IPR008250">
    <property type="entry name" value="ATPase_P-typ_transduc_dom_A_sf"/>
</dbReference>
<keyword evidence="14" id="KW-0479">Metal-binding</keyword>
<proteinExistence type="inferred from homology"/>
<dbReference type="SFLD" id="SFLDG00002">
    <property type="entry name" value="C1.7:_P-type_atpase_like"/>
    <property type="match status" value="1"/>
</dbReference>
<keyword evidence="12 14" id="KW-0406">Ion transport</keyword>
<keyword evidence="8 14" id="KW-0067">ATP-binding</keyword>
<comment type="subcellular location">
    <subcellularLocation>
        <location evidence="14">Cell membrane</location>
        <topology evidence="14">Multi-pass membrane protein</topology>
    </subcellularLocation>
    <subcellularLocation>
        <location evidence="1">Membrane</location>
        <topology evidence="1">Multi-pass membrane protein</topology>
    </subcellularLocation>
</comment>
<dbReference type="SFLD" id="SFLDS00003">
    <property type="entry name" value="Haloacid_Dehalogenase"/>
    <property type="match status" value="1"/>
</dbReference>
<keyword evidence="13 14" id="KW-0472">Membrane</keyword>
<feature type="transmembrane region" description="Helical" evidence="14">
    <location>
        <begin position="1004"/>
        <end position="1022"/>
    </location>
</feature>
<dbReference type="InterPro" id="IPR006068">
    <property type="entry name" value="ATPase_P-typ_cation-transptr_C"/>
</dbReference>
<evidence type="ECO:0000256" key="13">
    <source>
        <dbReference type="ARBA" id="ARBA00023136"/>
    </source>
</evidence>